<organism evidence="2 3">
    <name type="scientific">Laccaria amethystina LaAM-08-1</name>
    <dbReference type="NCBI Taxonomy" id="1095629"/>
    <lineage>
        <taxon>Eukaryota</taxon>
        <taxon>Fungi</taxon>
        <taxon>Dikarya</taxon>
        <taxon>Basidiomycota</taxon>
        <taxon>Agaricomycotina</taxon>
        <taxon>Agaricomycetes</taxon>
        <taxon>Agaricomycetidae</taxon>
        <taxon>Agaricales</taxon>
        <taxon>Agaricineae</taxon>
        <taxon>Hydnangiaceae</taxon>
        <taxon>Laccaria</taxon>
    </lineage>
</organism>
<dbReference type="EMBL" id="KN838564">
    <property type="protein sequence ID" value="KIK05042.1"/>
    <property type="molecule type" value="Genomic_DNA"/>
</dbReference>
<evidence type="ECO:0000256" key="1">
    <source>
        <dbReference type="SAM" id="Phobius"/>
    </source>
</evidence>
<evidence type="ECO:0000313" key="2">
    <source>
        <dbReference type="EMBL" id="KIK05042.1"/>
    </source>
</evidence>
<keyword evidence="3" id="KW-1185">Reference proteome</keyword>
<accession>A0A0C9Y4M1</accession>
<sequence>MTVAAETTLTALLPERTPHNHMHTSHSRPYDSLWPTCILKEFLFVPLCSGHGICLLRGSFVLLLLLYYYFWGFSRRGQGSDVVGRIEM</sequence>
<keyword evidence="1" id="KW-0812">Transmembrane</keyword>
<dbReference type="Proteomes" id="UP000054477">
    <property type="component" value="Unassembled WGS sequence"/>
</dbReference>
<reference evidence="2 3" key="1">
    <citation type="submission" date="2014-04" db="EMBL/GenBank/DDBJ databases">
        <authorList>
            <consortium name="DOE Joint Genome Institute"/>
            <person name="Kuo A."/>
            <person name="Kohler A."/>
            <person name="Nagy L.G."/>
            <person name="Floudas D."/>
            <person name="Copeland A."/>
            <person name="Barry K.W."/>
            <person name="Cichocki N."/>
            <person name="Veneault-Fourrey C."/>
            <person name="LaButti K."/>
            <person name="Lindquist E.A."/>
            <person name="Lipzen A."/>
            <person name="Lundell T."/>
            <person name="Morin E."/>
            <person name="Murat C."/>
            <person name="Sun H."/>
            <person name="Tunlid A."/>
            <person name="Henrissat B."/>
            <person name="Grigoriev I.V."/>
            <person name="Hibbett D.S."/>
            <person name="Martin F."/>
            <person name="Nordberg H.P."/>
            <person name="Cantor M.N."/>
            <person name="Hua S.X."/>
        </authorList>
    </citation>
    <scope>NUCLEOTIDE SEQUENCE [LARGE SCALE GENOMIC DNA]</scope>
    <source>
        <strain evidence="2 3">LaAM-08-1</strain>
    </source>
</reference>
<evidence type="ECO:0000313" key="3">
    <source>
        <dbReference type="Proteomes" id="UP000054477"/>
    </source>
</evidence>
<keyword evidence="1" id="KW-1133">Transmembrane helix</keyword>
<dbReference type="AlphaFoldDB" id="A0A0C9Y4M1"/>
<reference evidence="3" key="2">
    <citation type="submission" date="2015-01" db="EMBL/GenBank/DDBJ databases">
        <title>Evolutionary Origins and Diversification of the Mycorrhizal Mutualists.</title>
        <authorList>
            <consortium name="DOE Joint Genome Institute"/>
            <consortium name="Mycorrhizal Genomics Consortium"/>
            <person name="Kohler A."/>
            <person name="Kuo A."/>
            <person name="Nagy L.G."/>
            <person name="Floudas D."/>
            <person name="Copeland A."/>
            <person name="Barry K.W."/>
            <person name="Cichocki N."/>
            <person name="Veneault-Fourrey C."/>
            <person name="LaButti K."/>
            <person name="Lindquist E.A."/>
            <person name="Lipzen A."/>
            <person name="Lundell T."/>
            <person name="Morin E."/>
            <person name="Murat C."/>
            <person name="Riley R."/>
            <person name="Ohm R."/>
            <person name="Sun H."/>
            <person name="Tunlid A."/>
            <person name="Henrissat B."/>
            <person name="Grigoriev I.V."/>
            <person name="Hibbett D.S."/>
            <person name="Martin F."/>
        </authorList>
    </citation>
    <scope>NUCLEOTIDE SEQUENCE [LARGE SCALE GENOMIC DNA]</scope>
    <source>
        <strain evidence="3">LaAM-08-1</strain>
    </source>
</reference>
<dbReference type="HOGENOM" id="CLU_2469450_0_0_1"/>
<keyword evidence="1" id="KW-0472">Membrane</keyword>
<feature type="transmembrane region" description="Helical" evidence="1">
    <location>
        <begin position="42"/>
        <end position="70"/>
    </location>
</feature>
<protein>
    <submittedName>
        <fullName evidence="2">Uncharacterized protein</fullName>
    </submittedName>
</protein>
<proteinExistence type="predicted"/>
<gene>
    <name evidence="2" type="ORF">K443DRAFT_379746</name>
</gene>
<name>A0A0C9Y4M1_9AGAR</name>